<keyword evidence="3" id="KW-1185">Reference proteome</keyword>
<dbReference type="EMBL" id="JANUGV010000003">
    <property type="protein sequence ID" value="MCS0609387.1"/>
    <property type="molecule type" value="Genomic_DNA"/>
</dbReference>
<accession>A0ABT2BLJ7</accession>
<comment type="caution">
    <text evidence="2">The sequence shown here is derived from an EMBL/GenBank/DDBJ whole genome shotgun (WGS) entry which is preliminary data.</text>
</comment>
<sequence>MFYEPTDVDRDPAEAQRQVDAVVARGPRGAFALAGVATALVLLIWLVFFFGVFVARGGGN</sequence>
<gene>
    <name evidence="2" type="ORF">NX773_14545</name>
</gene>
<evidence type="ECO:0000256" key="1">
    <source>
        <dbReference type="SAM" id="Phobius"/>
    </source>
</evidence>
<proteinExistence type="predicted"/>
<evidence type="ECO:0008006" key="4">
    <source>
        <dbReference type="Google" id="ProtNLM"/>
    </source>
</evidence>
<evidence type="ECO:0000313" key="3">
    <source>
        <dbReference type="Proteomes" id="UP001205861"/>
    </source>
</evidence>
<feature type="transmembrane region" description="Helical" evidence="1">
    <location>
        <begin position="30"/>
        <end position="55"/>
    </location>
</feature>
<keyword evidence="1" id="KW-0472">Membrane</keyword>
<keyword evidence="1" id="KW-0812">Transmembrane</keyword>
<reference evidence="2 3" key="1">
    <citation type="submission" date="2022-08" db="EMBL/GenBank/DDBJ databases">
        <title>Reclassification of Massilia species as members of the genera Telluria, Duganella, Pseudoduganella, Mokoshia gen. nov. and Zemynaea gen. nov. using orthogonal and non-orthogonal genome-based approaches.</title>
        <authorList>
            <person name="Bowman J.P."/>
        </authorList>
    </citation>
    <scope>NUCLEOTIDE SEQUENCE [LARGE SCALE GENOMIC DNA]</scope>
    <source>
        <strain evidence="2 3">JCM 31607</strain>
    </source>
</reference>
<evidence type="ECO:0000313" key="2">
    <source>
        <dbReference type="EMBL" id="MCS0609387.1"/>
    </source>
</evidence>
<name>A0ABT2BLJ7_9BURK</name>
<dbReference type="Proteomes" id="UP001205861">
    <property type="component" value="Unassembled WGS sequence"/>
</dbReference>
<keyword evidence="1" id="KW-1133">Transmembrane helix</keyword>
<protein>
    <recommendedName>
        <fullName evidence="4">Serine protease</fullName>
    </recommendedName>
</protein>
<organism evidence="2 3">
    <name type="scientific">Massilia solisilvae</name>
    <dbReference type="NCBI Taxonomy" id="1811225"/>
    <lineage>
        <taxon>Bacteria</taxon>
        <taxon>Pseudomonadati</taxon>
        <taxon>Pseudomonadota</taxon>
        <taxon>Betaproteobacteria</taxon>
        <taxon>Burkholderiales</taxon>
        <taxon>Oxalobacteraceae</taxon>
        <taxon>Telluria group</taxon>
        <taxon>Massilia</taxon>
    </lineage>
</organism>
<dbReference type="RefSeq" id="WP_258823479.1">
    <property type="nucleotide sequence ID" value="NZ_JANUGV010000003.1"/>
</dbReference>